<gene>
    <name evidence="2" type="ORF">KCX74_02955</name>
</gene>
<dbReference type="RefSeq" id="WP_034678684.1">
    <property type="nucleotide sequence ID" value="NZ_BAAACY010000167.1"/>
</dbReference>
<keyword evidence="1" id="KW-0472">Membrane</keyword>
<evidence type="ECO:0000256" key="1">
    <source>
        <dbReference type="SAM" id="Phobius"/>
    </source>
</evidence>
<evidence type="ECO:0000313" key="2">
    <source>
        <dbReference type="EMBL" id="MBR7794997.1"/>
    </source>
</evidence>
<keyword evidence="3" id="KW-1185">Reference proteome</keyword>
<dbReference type="EMBL" id="JAGSOT010000005">
    <property type="protein sequence ID" value="MBR7794997.1"/>
    <property type="molecule type" value="Genomic_DNA"/>
</dbReference>
<evidence type="ECO:0008006" key="4">
    <source>
        <dbReference type="Google" id="ProtNLM"/>
    </source>
</evidence>
<evidence type="ECO:0000313" key="3">
    <source>
        <dbReference type="Proteomes" id="UP000675284"/>
    </source>
</evidence>
<reference evidence="2" key="1">
    <citation type="submission" date="2021-04" db="EMBL/GenBank/DDBJ databases">
        <title>Isolation and polyphasic classification of algal microorganism.</title>
        <authorList>
            <person name="Wang S."/>
        </authorList>
    </citation>
    <scope>NUCLEOTIDE SEQUENCE</scope>
    <source>
        <strain evidence="2">720a</strain>
    </source>
</reference>
<name>A0A941DTA8_9BACI</name>
<proteinExistence type="predicted"/>
<feature type="transmembrane region" description="Helical" evidence="1">
    <location>
        <begin position="33"/>
        <end position="57"/>
    </location>
</feature>
<accession>A0A941DTA8</accession>
<organism evidence="2 3">
    <name type="scientific">Virgibacillus salarius</name>
    <dbReference type="NCBI Taxonomy" id="447199"/>
    <lineage>
        <taxon>Bacteria</taxon>
        <taxon>Bacillati</taxon>
        <taxon>Bacillota</taxon>
        <taxon>Bacilli</taxon>
        <taxon>Bacillales</taxon>
        <taxon>Bacillaceae</taxon>
        <taxon>Virgibacillus</taxon>
    </lineage>
</organism>
<keyword evidence="1" id="KW-0812">Transmembrane</keyword>
<feature type="transmembrane region" description="Helical" evidence="1">
    <location>
        <begin position="63"/>
        <end position="86"/>
    </location>
</feature>
<sequence>MFRILLEGWLPFILTGLITASIIILLARYMNRVGLYIITTLLNFASFALFIISIFAIGPWTGMGIGLFSISFLIGVNMGIVISFFIK</sequence>
<feature type="transmembrane region" description="Helical" evidence="1">
    <location>
        <begin position="6"/>
        <end position="26"/>
    </location>
</feature>
<keyword evidence="1" id="KW-1133">Transmembrane helix</keyword>
<dbReference type="Proteomes" id="UP000675284">
    <property type="component" value="Unassembled WGS sequence"/>
</dbReference>
<protein>
    <recommendedName>
        <fullName evidence="4">YesK-like protein</fullName>
    </recommendedName>
</protein>
<comment type="caution">
    <text evidence="2">The sequence shown here is derived from an EMBL/GenBank/DDBJ whole genome shotgun (WGS) entry which is preliminary data.</text>
</comment>
<dbReference type="AlphaFoldDB" id="A0A941DTA8"/>